<evidence type="ECO:0000256" key="1">
    <source>
        <dbReference type="ARBA" id="ARBA00009762"/>
    </source>
</evidence>
<gene>
    <name evidence="2" type="ORF">GNI_003080</name>
</gene>
<accession>A0A023BDK8</accession>
<sequence>MSLMKENGQEIYVRYLTAASGPELRGTLLASSRVPHKFDIGAVYNQTVESKGDLLGESLLPLQRELVVDIDMNDYDEIRTCCQGKKVCPSCWLFIAVAAKVLHNALTKHFGYHSLLYVFSGRRGLHIWASDDTAKSLQNSTRSALIAYLTIFNNSNLPGRLDQSQYQMETLTIIKQYWTRVLRSQDFFYKSERARQ</sequence>
<dbReference type="PANTHER" id="PTHR10536">
    <property type="entry name" value="DNA PRIMASE SMALL SUBUNIT"/>
    <property type="match status" value="1"/>
</dbReference>
<keyword evidence="3" id="KW-1185">Reference proteome</keyword>
<dbReference type="OMA" id="IDIVEDH"/>
<name>A0A023BDK8_GRENI</name>
<feature type="non-terminal residue" evidence="2">
    <location>
        <position position="196"/>
    </location>
</feature>
<dbReference type="VEuPathDB" id="CryptoDB:GNI_003080"/>
<dbReference type="GO" id="GO:0006269">
    <property type="term" value="P:DNA replication, synthesis of primer"/>
    <property type="evidence" value="ECO:0007669"/>
    <property type="project" value="InterPro"/>
</dbReference>
<evidence type="ECO:0000313" key="3">
    <source>
        <dbReference type="Proteomes" id="UP000019763"/>
    </source>
</evidence>
<organism evidence="2 3">
    <name type="scientific">Gregarina niphandrodes</name>
    <name type="common">Septate eugregarine</name>
    <dbReference type="NCBI Taxonomy" id="110365"/>
    <lineage>
        <taxon>Eukaryota</taxon>
        <taxon>Sar</taxon>
        <taxon>Alveolata</taxon>
        <taxon>Apicomplexa</taxon>
        <taxon>Conoidasida</taxon>
        <taxon>Gregarinasina</taxon>
        <taxon>Eugregarinorida</taxon>
        <taxon>Gregarinidae</taxon>
        <taxon>Gregarina</taxon>
    </lineage>
</organism>
<dbReference type="InterPro" id="IPR002755">
    <property type="entry name" value="DNA_primase_S"/>
</dbReference>
<dbReference type="AlphaFoldDB" id="A0A023BDK8"/>
<dbReference type="RefSeq" id="XP_011128502.1">
    <property type="nucleotide sequence ID" value="XM_011130200.1"/>
</dbReference>
<dbReference type="Gene3D" id="3.90.920.10">
    <property type="entry name" value="DNA primase, PRIM domain"/>
    <property type="match status" value="1"/>
</dbReference>
<dbReference type="EMBL" id="AFNH02000027">
    <property type="protein sequence ID" value="EZG89090.1"/>
    <property type="molecule type" value="Genomic_DNA"/>
</dbReference>
<dbReference type="GO" id="GO:0003899">
    <property type="term" value="F:DNA-directed RNA polymerase activity"/>
    <property type="evidence" value="ECO:0007669"/>
    <property type="project" value="InterPro"/>
</dbReference>
<dbReference type="SUPFAM" id="SSF56747">
    <property type="entry name" value="Prim-pol domain"/>
    <property type="match status" value="1"/>
</dbReference>
<dbReference type="eggNOG" id="KOG2851">
    <property type="taxonomic scope" value="Eukaryota"/>
</dbReference>
<dbReference type="Proteomes" id="UP000019763">
    <property type="component" value="Unassembled WGS sequence"/>
</dbReference>
<dbReference type="OrthoDB" id="19606at2759"/>
<reference evidence="2" key="1">
    <citation type="submission" date="2013-12" db="EMBL/GenBank/DDBJ databases">
        <authorList>
            <person name="Omoto C.K."/>
            <person name="Sibley D."/>
            <person name="Venepally P."/>
            <person name="Hadjithomas M."/>
            <person name="Karamycheva S."/>
            <person name="Brunk B."/>
            <person name="Roos D."/>
            <person name="Caler E."/>
            <person name="Lorenzi H."/>
        </authorList>
    </citation>
    <scope>NUCLEOTIDE SEQUENCE</scope>
</reference>
<evidence type="ECO:0000313" key="2">
    <source>
        <dbReference type="EMBL" id="EZG89090.1"/>
    </source>
</evidence>
<protein>
    <submittedName>
        <fullName evidence="2">DNA primase</fullName>
    </submittedName>
</protein>
<dbReference type="Pfam" id="PF01896">
    <property type="entry name" value="DNA_primase_S"/>
    <property type="match status" value="1"/>
</dbReference>
<dbReference type="GeneID" id="22910363"/>
<proteinExistence type="inferred from homology"/>
<comment type="similarity">
    <text evidence="1">Belongs to the eukaryotic-type primase small subunit family.</text>
</comment>
<comment type="caution">
    <text evidence="2">The sequence shown here is derived from an EMBL/GenBank/DDBJ whole genome shotgun (WGS) entry which is preliminary data.</text>
</comment>